<dbReference type="PROSITE" id="PS50889">
    <property type="entry name" value="S4"/>
    <property type="match status" value="1"/>
</dbReference>
<dbReference type="InterPro" id="IPR002942">
    <property type="entry name" value="S4_RNA-bd"/>
</dbReference>
<comment type="caution">
    <text evidence="7">The sequence shown here is derived from an EMBL/GenBank/DDBJ whole genome shotgun (WGS) entry which is preliminary data.</text>
</comment>
<evidence type="ECO:0000256" key="4">
    <source>
        <dbReference type="PROSITE-ProRule" id="PRU00182"/>
    </source>
</evidence>
<evidence type="ECO:0000313" key="7">
    <source>
        <dbReference type="EMBL" id="MCQ5343355.1"/>
    </source>
</evidence>
<dbReference type="Pfam" id="PF01479">
    <property type="entry name" value="S4"/>
    <property type="match status" value="1"/>
</dbReference>
<dbReference type="PANTHER" id="PTHR47683:SF4">
    <property type="entry name" value="PSEUDOURIDINE SYNTHASE"/>
    <property type="match status" value="1"/>
</dbReference>
<dbReference type="SMART" id="SM00363">
    <property type="entry name" value="S4"/>
    <property type="match status" value="1"/>
</dbReference>
<dbReference type="InterPro" id="IPR020094">
    <property type="entry name" value="TruA/RsuA/RluB/E/F_N"/>
</dbReference>
<dbReference type="InterPro" id="IPR020103">
    <property type="entry name" value="PsdUridine_synth_cat_dom_sf"/>
</dbReference>
<dbReference type="InterPro" id="IPR050343">
    <property type="entry name" value="RsuA_PseudoU_synthase"/>
</dbReference>
<organism evidence="7 8">
    <name type="scientific">Megasphaera massiliensis</name>
    <dbReference type="NCBI Taxonomy" id="1232428"/>
    <lineage>
        <taxon>Bacteria</taxon>
        <taxon>Bacillati</taxon>
        <taxon>Bacillota</taxon>
        <taxon>Negativicutes</taxon>
        <taxon>Veillonellales</taxon>
        <taxon>Veillonellaceae</taxon>
        <taxon>Megasphaera</taxon>
    </lineage>
</organism>
<feature type="domain" description="RNA-binding S4" evidence="6">
    <location>
        <begin position="5"/>
        <end position="63"/>
    </location>
</feature>
<dbReference type="Gene3D" id="3.10.290.10">
    <property type="entry name" value="RNA-binding S4 domain"/>
    <property type="match status" value="1"/>
</dbReference>
<dbReference type="NCBIfam" id="TIGR00093">
    <property type="entry name" value="pseudouridine synthase"/>
    <property type="match status" value="1"/>
</dbReference>
<evidence type="ECO:0000313" key="8">
    <source>
        <dbReference type="Proteomes" id="UP001206692"/>
    </source>
</evidence>
<dbReference type="SUPFAM" id="SSF55174">
    <property type="entry name" value="Alpha-L RNA-binding motif"/>
    <property type="match status" value="1"/>
</dbReference>
<keyword evidence="3 5" id="KW-0413">Isomerase</keyword>
<dbReference type="EC" id="5.4.99.-" evidence="5"/>
<dbReference type="InterPro" id="IPR018496">
    <property type="entry name" value="PsdUridine_synth_RsuA/RluB_CS"/>
</dbReference>
<accession>A0ABT1SVP3</accession>
<comment type="similarity">
    <text evidence="1 5">Belongs to the pseudouridine synthase RsuA family.</text>
</comment>
<dbReference type="Gene3D" id="3.30.70.1560">
    <property type="entry name" value="Alpha-L RNA-binding motif"/>
    <property type="match status" value="1"/>
</dbReference>
<keyword evidence="2 4" id="KW-0694">RNA-binding</keyword>
<dbReference type="SUPFAM" id="SSF55120">
    <property type="entry name" value="Pseudouridine synthase"/>
    <property type="match status" value="1"/>
</dbReference>
<dbReference type="RefSeq" id="WP_062412265.1">
    <property type="nucleotide sequence ID" value="NZ_JAJCIO010000024.1"/>
</dbReference>
<dbReference type="PANTHER" id="PTHR47683">
    <property type="entry name" value="PSEUDOURIDINE SYNTHASE FAMILY PROTEIN-RELATED"/>
    <property type="match status" value="1"/>
</dbReference>
<dbReference type="InterPro" id="IPR006145">
    <property type="entry name" value="PsdUridine_synth_RsuA/RluA"/>
</dbReference>
<evidence type="ECO:0000256" key="3">
    <source>
        <dbReference type="ARBA" id="ARBA00023235"/>
    </source>
</evidence>
<name>A0ABT1SVP3_9FIRM</name>
<keyword evidence="8" id="KW-1185">Reference proteome</keyword>
<dbReference type="InterPro" id="IPR036986">
    <property type="entry name" value="S4_RNA-bd_sf"/>
</dbReference>
<dbReference type="InterPro" id="IPR000748">
    <property type="entry name" value="PsdUridine_synth_RsuA/RluB/E/F"/>
</dbReference>
<dbReference type="Pfam" id="PF00849">
    <property type="entry name" value="PseudoU_synth_2"/>
    <property type="match status" value="1"/>
</dbReference>
<evidence type="ECO:0000259" key="6">
    <source>
        <dbReference type="SMART" id="SM00363"/>
    </source>
</evidence>
<dbReference type="EMBL" id="JANGEW010000021">
    <property type="protein sequence ID" value="MCQ5343355.1"/>
    <property type="molecule type" value="Genomic_DNA"/>
</dbReference>
<reference evidence="7 8" key="1">
    <citation type="submission" date="2022-06" db="EMBL/GenBank/DDBJ databases">
        <title>Isolation of gut microbiota from human fecal samples.</title>
        <authorList>
            <person name="Pamer E.G."/>
            <person name="Barat B."/>
            <person name="Waligurski E."/>
            <person name="Medina S."/>
            <person name="Paddock L."/>
            <person name="Mostad J."/>
        </authorList>
    </citation>
    <scope>NUCLEOTIDE SEQUENCE [LARGE SCALE GENOMIC DNA]</scope>
    <source>
        <strain evidence="7 8">DFI.1.1</strain>
    </source>
</reference>
<protein>
    <recommendedName>
        <fullName evidence="5">Pseudouridine synthase</fullName>
        <ecNumber evidence="5">5.4.99.-</ecNumber>
    </recommendedName>
</protein>
<dbReference type="InterPro" id="IPR042092">
    <property type="entry name" value="PsdUridine_s_RsuA/RluB/E/F_cat"/>
</dbReference>
<evidence type="ECO:0000256" key="2">
    <source>
        <dbReference type="ARBA" id="ARBA00022884"/>
    </source>
</evidence>
<dbReference type="Gene3D" id="3.30.70.580">
    <property type="entry name" value="Pseudouridine synthase I, catalytic domain, N-terminal subdomain"/>
    <property type="match status" value="1"/>
</dbReference>
<dbReference type="PROSITE" id="PS01149">
    <property type="entry name" value="PSI_RSU"/>
    <property type="match status" value="1"/>
</dbReference>
<dbReference type="CDD" id="cd02553">
    <property type="entry name" value="PseudoU_synth_RsuA"/>
    <property type="match status" value="1"/>
</dbReference>
<dbReference type="Proteomes" id="UP001206692">
    <property type="component" value="Unassembled WGS sequence"/>
</dbReference>
<sequence>MGKAMRLDKLLGHTGWGTRKELKDLCKSGQVTINGDICRDSSRKVDPDQDVVAVGSQIVSYEEYIYLMLYKPSGVVSATEDNVSQTVIDLLPQKYQGSRLFPVGRLDKDTTGLLFLTNDGTWAHGITSPKKHQPKRYEAVVEGDIPADIGERFAAGIVLSDGLECLPAAAEQTGDHTIAVVVEEGKFHQVKRMCAAVGLTVTKLHRRSIGPVFLDENLQPGEFRPLTDDERRSLSL</sequence>
<evidence type="ECO:0000256" key="1">
    <source>
        <dbReference type="ARBA" id="ARBA00008348"/>
    </source>
</evidence>
<gene>
    <name evidence="7" type="ORF">NE675_10030</name>
</gene>
<proteinExistence type="inferred from homology"/>
<dbReference type="CDD" id="cd00165">
    <property type="entry name" value="S4"/>
    <property type="match status" value="1"/>
</dbReference>
<evidence type="ECO:0000256" key="5">
    <source>
        <dbReference type="RuleBase" id="RU003887"/>
    </source>
</evidence>